<keyword evidence="3 10" id="KW-0813">Transport</keyword>
<comment type="subunit">
    <text evidence="2 10">Oligomeric complex that consists of at least the alpha, beta, beta', gamma, delta, epsilon and zeta subunits.</text>
</comment>
<dbReference type="Proteomes" id="UP000267821">
    <property type="component" value="Unassembled WGS sequence"/>
</dbReference>
<evidence type="ECO:0000256" key="12">
    <source>
        <dbReference type="SAM" id="MobiDB-lite"/>
    </source>
</evidence>
<evidence type="ECO:0000256" key="6">
    <source>
        <dbReference type="ARBA" id="ARBA00022927"/>
    </source>
</evidence>
<comment type="subcellular location">
    <subcellularLocation>
        <location evidence="10 11">Cytoplasm</location>
    </subcellularLocation>
    <subcellularLocation>
        <location evidence="10 11">Cytoplasmic vesicle</location>
        <location evidence="10 11">COPI-coated vesicle membrane</location>
        <topology evidence="10 11">Peripheral membrane protein</topology>
        <orientation evidence="10 11">Cytoplasmic side</orientation>
    </subcellularLocation>
    <subcellularLocation>
        <location evidence="10 11">Golgi apparatus membrane</location>
        <topology evidence="10 11">Peripheral membrane protein</topology>
        <orientation evidence="10 11">Cytoplasmic side</orientation>
    </subcellularLocation>
</comment>
<dbReference type="GO" id="GO:0006888">
    <property type="term" value="P:endoplasmic reticulum to Golgi vesicle-mediated transport"/>
    <property type="evidence" value="ECO:0007669"/>
    <property type="project" value="TreeGrafter"/>
</dbReference>
<dbReference type="SUPFAM" id="SSF49447">
    <property type="entry name" value="Second domain of Mu2 adaptin subunit (ap50) of ap2 adaptor"/>
    <property type="match status" value="1"/>
</dbReference>
<dbReference type="PROSITE" id="PS51072">
    <property type="entry name" value="MHD"/>
    <property type="match status" value="1"/>
</dbReference>
<organism evidence="14 15">
    <name type="scientific">Terfezia boudieri ATCC MYA-4762</name>
    <dbReference type="NCBI Taxonomy" id="1051890"/>
    <lineage>
        <taxon>Eukaryota</taxon>
        <taxon>Fungi</taxon>
        <taxon>Dikarya</taxon>
        <taxon>Ascomycota</taxon>
        <taxon>Pezizomycotina</taxon>
        <taxon>Pezizomycetes</taxon>
        <taxon>Pezizales</taxon>
        <taxon>Pezizaceae</taxon>
        <taxon>Terfezia</taxon>
    </lineage>
</organism>
<dbReference type="InParanoid" id="A0A3N4LB22"/>
<evidence type="ECO:0000256" key="10">
    <source>
        <dbReference type="RuleBase" id="RU364018"/>
    </source>
</evidence>
<accession>A0A3N4LB22</accession>
<keyword evidence="5 10" id="KW-0931">ER-Golgi transport</keyword>
<dbReference type="InterPro" id="IPR027059">
    <property type="entry name" value="Coatomer_dsu"/>
</dbReference>
<feature type="compositionally biased region" description="Polar residues" evidence="12">
    <location>
        <begin position="189"/>
        <end position="199"/>
    </location>
</feature>
<evidence type="ECO:0000256" key="1">
    <source>
        <dbReference type="ARBA" id="ARBA00010516"/>
    </source>
</evidence>
<evidence type="ECO:0000313" key="15">
    <source>
        <dbReference type="Proteomes" id="UP000267821"/>
    </source>
</evidence>
<dbReference type="GO" id="GO:0030126">
    <property type="term" value="C:COPI vesicle coat"/>
    <property type="evidence" value="ECO:0007669"/>
    <property type="project" value="UniProtKB-UniRule"/>
</dbReference>
<keyword evidence="4 10" id="KW-0963">Cytoplasm</keyword>
<evidence type="ECO:0000256" key="7">
    <source>
        <dbReference type="ARBA" id="ARBA00023034"/>
    </source>
</evidence>
<keyword evidence="8 10" id="KW-0472">Membrane</keyword>
<keyword evidence="7 10" id="KW-0333">Golgi apparatus</keyword>
<dbReference type="CDD" id="cd09254">
    <property type="entry name" value="AP_delta-COPI_MHD"/>
    <property type="match status" value="1"/>
</dbReference>
<dbReference type="AlphaFoldDB" id="A0A3N4LB22"/>
<dbReference type="Pfam" id="PF01217">
    <property type="entry name" value="Clat_adaptor_s"/>
    <property type="match status" value="1"/>
</dbReference>
<dbReference type="GO" id="GO:0051645">
    <property type="term" value="P:Golgi localization"/>
    <property type="evidence" value="ECO:0007669"/>
    <property type="project" value="TreeGrafter"/>
</dbReference>
<dbReference type="InterPro" id="IPR011012">
    <property type="entry name" value="Longin-like_dom_sf"/>
</dbReference>
<dbReference type="SUPFAM" id="SSF64356">
    <property type="entry name" value="SNARE-like"/>
    <property type="match status" value="1"/>
</dbReference>
<evidence type="ECO:0000259" key="13">
    <source>
        <dbReference type="PROSITE" id="PS51072"/>
    </source>
</evidence>
<dbReference type="InterPro" id="IPR036168">
    <property type="entry name" value="AP2_Mu_C_sf"/>
</dbReference>
<evidence type="ECO:0000256" key="5">
    <source>
        <dbReference type="ARBA" id="ARBA00022892"/>
    </source>
</evidence>
<dbReference type="FunCoup" id="A0A3N4LB22">
    <property type="interactions" value="1156"/>
</dbReference>
<feature type="domain" description="MHD" evidence="13">
    <location>
        <begin position="274"/>
        <end position="517"/>
    </location>
</feature>
<name>A0A3N4LB22_9PEZI</name>
<protein>
    <recommendedName>
        <fullName evidence="10">Coatomer subunit delta</fullName>
    </recommendedName>
</protein>
<dbReference type="PANTHER" id="PTHR10121">
    <property type="entry name" value="COATOMER SUBUNIT DELTA"/>
    <property type="match status" value="1"/>
</dbReference>
<dbReference type="Pfam" id="PF00928">
    <property type="entry name" value="Adap_comp_sub"/>
    <property type="match status" value="1"/>
</dbReference>
<evidence type="ECO:0000256" key="9">
    <source>
        <dbReference type="ARBA" id="ARBA00023329"/>
    </source>
</evidence>
<dbReference type="Gene3D" id="3.30.450.60">
    <property type="match status" value="1"/>
</dbReference>
<comment type="similarity">
    <text evidence="1 10">Belongs to the adaptor complexes medium subunit family. Delta-COP subfamily.</text>
</comment>
<evidence type="ECO:0000313" key="14">
    <source>
        <dbReference type="EMBL" id="RPB20097.1"/>
    </source>
</evidence>
<feature type="region of interest" description="Disordered" evidence="12">
    <location>
        <begin position="154"/>
        <end position="201"/>
    </location>
</feature>
<keyword evidence="6 10" id="KW-0653">Protein transport</keyword>
<keyword evidence="9 10" id="KW-0968">Cytoplasmic vesicle</keyword>
<evidence type="ECO:0000256" key="2">
    <source>
        <dbReference type="ARBA" id="ARBA00011775"/>
    </source>
</evidence>
<dbReference type="FunFam" id="3.30.450.60:FF:000003">
    <property type="entry name" value="Coatomer subunit delta"/>
    <property type="match status" value="1"/>
</dbReference>
<proteinExistence type="inferred from homology"/>
<dbReference type="GO" id="GO:0015031">
    <property type="term" value="P:protein transport"/>
    <property type="evidence" value="ECO:0007669"/>
    <property type="project" value="UniProtKB-KW"/>
</dbReference>
<dbReference type="OrthoDB" id="10266042at2759"/>
<keyword evidence="15" id="KW-1185">Reference proteome</keyword>
<gene>
    <name evidence="14" type="ORF">L211DRAFT_813592</name>
</gene>
<feature type="compositionally biased region" description="Basic and acidic residues" evidence="12">
    <location>
        <begin position="154"/>
        <end position="175"/>
    </location>
</feature>
<dbReference type="EMBL" id="ML121577">
    <property type="protein sequence ID" value="RPB20097.1"/>
    <property type="molecule type" value="Genomic_DNA"/>
</dbReference>
<dbReference type="PANTHER" id="PTHR10121:SF0">
    <property type="entry name" value="COATOMER SUBUNIT DELTA"/>
    <property type="match status" value="1"/>
</dbReference>
<dbReference type="InterPro" id="IPR028565">
    <property type="entry name" value="MHD"/>
</dbReference>
<evidence type="ECO:0000256" key="3">
    <source>
        <dbReference type="ARBA" id="ARBA00022448"/>
    </source>
</evidence>
<comment type="function">
    <text evidence="10">The coatomer is a cytosolic protein complex that binds to dilysine motifs and reversibly associates with Golgi non-clathrin-coated vesicles, which further mediate biosynthetic protein transport from the ER, via the Golgi up to the trans Golgi network. Coatomer complex is required for budding from Golgi membranes, and is essential for the retrograde Golgi-to-ER transport of dilysine-tagged proteins.</text>
</comment>
<reference evidence="14 15" key="1">
    <citation type="journal article" date="2018" name="Nat. Ecol. Evol.">
        <title>Pezizomycetes genomes reveal the molecular basis of ectomycorrhizal truffle lifestyle.</title>
        <authorList>
            <person name="Murat C."/>
            <person name="Payen T."/>
            <person name="Noel B."/>
            <person name="Kuo A."/>
            <person name="Morin E."/>
            <person name="Chen J."/>
            <person name="Kohler A."/>
            <person name="Krizsan K."/>
            <person name="Balestrini R."/>
            <person name="Da Silva C."/>
            <person name="Montanini B."/>
            <person name="Hainaut M."/>
            <person name="Levati E."/>
            <person name="Barry K.W."/>
            <person name="Belfiori B."/>
            <person name="Cichocki N."/>
            <person name="Clum A."/>
            <person name="Dockter R.B."/>
            <person name="Fauchery L."/>
            <person name="Guy J."/>
            <person name="Iotti M."/>
            <person name="Le Tacon F."/>
            <person name="Lindquist E.A."/>
            <person name="Lipzen A."/>
            <person name="Malagnac F."/>
            <person name="Mello A."/>
            <person name="Molinier V."/>
            <person name="Miyauchi S."/>
            <person name="Poulain J."/>
            <person name="Riccioni C."/>
            <person name="Rubini A."/>
            <person name="Sitrit Y."/>
            <person name="Splivallo R."/>
            <person name="Traeger S."/>
            <person name="Wang M."/>
            <person name="Zifcakova L."/>
            <person name="Wipf D."/>
            <person name="Zambonelli A."/>
            <person name="Paolocci F."/>
            <person name="Nowrousian M."/>
            <person name="Ottonello S."/>
            <person name="Baldrian P."/>
            <person name="Spatafora J.W."/>
            <person name="Henrissat B."/>
            <person name="Nagy L.G."/>
            <person name="Aury J.M."/>
            <person name="Wincker P."/>
            <person name="Grigoriev I.V."/>
            <person name="Bonfante P."/>
            <person name="Martin F.M."/>
        </authorList>
    </citation>
    <scope>NUCLEOTIDE SEQUENCE [LARGE SCALE GENOMIC DNA]</scope>
    <source>
        <strain evidence="14 15">ATCC MYA-4762</strain>
    </source>
</reference>
<dbReference type="InterPro" id="IPR022775">
    <property type="entry name" value="AP_mu_sigma_su"/>
</dbReference>
<dbReference type="GO" id="GO:0006890">
    <property type="term" value="P:retrograde vesicle-mediated transport, Golgi to endoplasmic reticulum"/>
    <property type="evidence" value="ECO:0007669"/>
    <property type="project" value="UniProtKB-UniRule"/>
</dbReference>
<evidence type="ECO:0000256" key="4">
    <source>
        <dbReference type="ARBA" id="ARBA00022490"/>
    </source>
</evidence>
<dbReference type="Gene3D" id="2.60.40.1170">
    <property type="entry name" value="Mu homology domain, subdomain B"/>
    <property type="match status" value="2"/>
</dbReference>
<dbReference type="GO" id="GO:0000139">
    <property type="term" value="C:Golgi membrane"/>
    <property type="evidence" value="ECO:0007669"/>
    <property type="project" value="UniProtKB-SubCell"/>
</dbReference>
<evidence type="ECO:0000256" key="11">
    <source>
        <dbReference type="RuleBase" id="RU366052"/>
    </source>
</evidence>
<sequence>MVVLAACICTRGGKPVLSRQFRDMPRSRIEGLLAAFPKLTDAGTQHTTVETETVRYVYQPLEELYMVLITNKQSNILQDIDSLHLFAQITQSICRTTDEREILRNAFELLGAFDEAVALGYKENLTLSQVKTFMEMESHEERIQEIISRNKEFEASEERKRKAKQLDIQRKELAKSGRGSAPRTPQYPIYQSPQTQIRSPATPAFDTYEAEKKKTFTAAPKGKGMQLGKKSKATNIFEKVRNELGASAEETAPLVATPSHSAASASQPIANEFAHPISVVINETISAEVSREGVVKSYEVKGDLQLSISDPSLNKIKLAVTAEESNGVQFKTHPNVDKNLFTSSKVIQAKDANRPFPANGNALGVLRWRQASKPGVAEDSSVLPLTFVVWVNSANNHYSITIEYELTNPEDRLQDVVISIPYQTSEPVINSPDEVYEVTEDSVDWNVKFINAENTSGSFEFEAQAVEQNEFFPMEVRFRKETPFINVDVSTVNLTELNEEVDFHKEVRCVASGYTIT</sequence>
<evidence type="ECO:0000256" key="8">
    <source>
        <dbReference type="ARBA" id="ARBA00023136"/>
    </source>
</evidence>
<dbReference type="CDD" id="cd14830">
    <property type="entry name" value="Delta_COP_N"/>
    <property type="match status" value="1"/>
</dbReference>
<dbReference type="STRING" id="1051890.A0A3N4LB22"/>